<sequence>MPRDKLLELRLEARGGHFTPDPLGVMAVREGRILVRAAGAGIDDHELLVLGGGHLDALGEGGAAFGARGVGDKYGHVFSLAAAHRH</sequence>
<gene>
    <name evidence="1" type="ORF">D477_008083</name>
</gene>
<organism evidence="1 2">
    <name type="scientific">Arthrobacter crystallopoietes BAB-32</name>
    <dbReference type="NCBI Taxonomy" id="1246476"/>
    <lineage>
        <taxon>Bacteria</taxon>
        <taxon>Bacillati</taxon>
        <taxon>Actinomycetota</taxon>
        <taxon>Actinomycetes</taxon>
        <taxon>Micrococcales</taxon>
        <taxon>Micrococcaceae</taxon>
        <taxon>Crystallibacter</taxon>
    </lineage>
</organism>
<evidence type="ECO:0000313" key="2">
    <source>
        <dbReference type="Proteomes" id="UP000010729"/>
    </source>
</evidence>
<keyword evidence="2" id="KW-1185">Reference proteome</keyword>
<accession>N1UWE7</accession>
<reference evidence="1 2" key="1">
    <citation type="journal article" date="2013" name="Genome Announc.">
        <title>Draft Genome Sequence of Arthrobacter crystallopoietes Strain BAB-32, Revealing Genes for Bioremediation.</title>
        <authorList>
            <person name="Joshi M.N."/>
            <person name="Pandit A.S."/>
            <person name="Sharma A."/>
            <person name="Pandya R.V."/>
            <person name="Desai S.M."/>
            <person name="Saxena A.K."/>
            <person name="Bagatharia S.B."/>
        </authorList>
    </citation>
    <scope>NUCLEOTIDE SEQUENCE [LARGE SCALE GENOMIC DNA]</scope>
    <source>
        <strain evidence="1 2">BAB-32</strain>
    </source>
</reference>
<name>N1UWE7_9MICC</name>
<dbReference type="Proteomes" id="UP000010729">
    <property type="component" value="Unassembled WGS sequence"/>
</dbReference>
<dbReference type="EMBL" id="ANPE02000103">
    <property type="protein sequence ID" value="EMY34711.1"/>
    <property type="molecule type" value="Genomic_DNA"/>
</dbReference>
<protein>
    <submittedName>
        <fullName evidence="1">Uncharacterized protein</fullName>
    </submittedName>
</protein>
<evidence type="ECO:0000313" key="1">
    <source>
        <dbReference type="EMBL" id="EMY34711.1"/>
    </source>
</evidence>
<dbReference type="AlphaFoldDB" id="N1UWE7"/>
<comment type="caution">
    <text evidence="1">The sequence shown here is derived from an EMBL/GenBank/DDBJ whole genome shotgun (WGS) entry which is preliminary data.</text>
</comment>
<proteinExistence type="predicted"/>